<dbReference type="InterPro" id="IPR001810">
    <property type="entry name" value="F-box_dom"/>
</dbReference>
<organism evidence="7 8">
    <name type="scientific">Cucumis melo var. makuwa</name>
    <name type="common">Oriental melon</name>
    <dbReference type="NCBI Taxonomy" id="1194695"/>
    <lineage>
        <taxon>Eukaryota</taxon>
        <taxon>Viridiplantae</taxon>
        <taxon>Streptophyta</taxon>
        <taxon>Embryophyta</taxon>
        <taxon>Tracheophyta</taxon>
        <taxon>Spermatophyta</taxon>
        <taxon>Magnoliopsida</taxon>
        <taxon>eudicotyledons</taxon>
        <taxon>Gunneridae</taxon>
        <taxon>Pentapetalae</taxon>
        <taxon>rosids</taxon>
        <taxon>fabids</taxon>
        <taxon>Cucurbitales</taxon>
        <taxon>Cucurbitaceae</taxon>
        <taxon>Benincaseae</taxon>
        <taxon>Cucumis</taxon>
    </lineage>
</organism>
<dbReference type="SMART" id="SM00367">
    <property type="entry name" value="LRR_CC"/>
    <property type="match status" value="13"/>
</dbReference>
<dbReference type="Pfam" id="PF25372">
    <property type="entry name" value="DUF7885"/>
    <property type="match status" value="2"/>
</dbReference>
<dbReference type="InterPro" id="IPR032675">
    <property type="entry name" value="LRR_dom_sf"/>
</dbReference>
<evidence type="ECO:0000313" key="7">
    <source>
        <dbReference type="EMBL" id="TYK31434.1"/>
    </source>
</evidence>
<keyword evidence="3" id="KW-0936">Ethylene signaling pathway</keyword>
<dbReference type="GO" id="GO:0010105">
    <property type="term" value="P:negative regulation of ethylene-activated signaling pathway"/>
    <property type="evidence" value="ECO:0007669"/>
    <property type="project" value="UniProtKB-ARBA"/>
</dbReference>
<evidence type="ECO:0000256" key="3">
    <source>
        <dbReference type="ARBA" id="ARBA00022745"/>
    </source>
</evidence>
<dbReference type="InterPro" id="IPR057207">
    <property type="entry name" value="FBXL15_LRR"/>
</dbReference>
<comment type="caution">
    <text evidence="7">The sequence shown here is derived from an EMBL/GenBank/DDBJ whole genome shotgun (WGS) entry which is preliminary data.</text>
</comment>
<comment type="subcellular location">
    <subcellularLocation>
        <location evidence="1">Nucleus</location>
    </subcellularLocation>
</comment>
<dbReference type="InterPro" id="IPR036047">
    <property type="entry name" value="F-box-like_dom_sf"/>
</dbReference>
<dbReference type="CDD" id="cd22159">
    <property type="entry name" value="F-box_AtTIR1-like"/>
    <property type="match status" value="1"/>
</dbReference>
<evidence type="ECO:0000256" key="2">
    <source>
        <dbReference type="ARBA" id="ARBA00004906"/>
    </source>
</evidence>
<proteinExistence type="predicted"/>
<dbReference type="SUPFAM" id="SSF52047">
    <property type="entry name" value="RNI-like"/>
    <property type="match status" value="1"/>
</dbReference>
<dbReference type="Gene3D" id="1.20.1280.50">
    <property type="match status" value="1"/>
</dbReference>
<dbReference type="GO" id="GO:0031146">
    <property type="term" value="P:SCF-dependent proteasomal ubiquitin-dependent protein catabolic process"/>
    <property type="evidence" value="ECO:0007669"/>
    <property type="project" value="TreeGrafter"/>
</dbReference>
<dbReference type="SUPFAM" id="SSF81383">
    <property type="entry name" value="F-box domain"/>
    <property type="match status" value="1"/>
</dbReference>
<dbReference type="FunFam" id="3.80.10.10:FF:000473">
    <property type="entry name" value="EIN3-binding F-box protein 1"/>
    <property type="match status" value="1"/>
</dbReference>
<evidence type="ECO:0000259" key="6">
    <source>
        <dbReference type="SMART" id="SM00256"/>
    </source>
</evidence>
<feature type="domain" description="F-box" evidence="6">
    <location>
        <begin position="76"/>
        <end position="117"/>
    </location>
</feature>
<keyword evidence="5" id="KW-0539">Nucleus</keyword>
<keyword evidence="4" id="KW-0833">Ubl conjugation pathway</keyword>
<evidence type="ECO:0000256" key="1">
    <source>
        <dbReference type="ARBA" id="ARBA00004123"/>
    </source>
</evidence>
<dbReference type="FunFam" id="1.20.1280.50:FF:000084">
    <property type="entry name" value="EIN3-binding F-box protein 1"/>
    <property type="match status" value="1"/>
</dbReference>
<dbReference type="Gene3D" id="3.80.10.10">
    <property type="entry name" value="Ribonuclease Inhibitor"/>
    <property type="match status" value="3"/>
</dbReference>
<sequence length="646" mass="69593">MACPCQIFRFEKLRGSEDFCTGGSIYPNPKDSSLFLSLPHHVDVYFPPRKRSRITAPFVFGGEEVESKANVSIEILPDECLFEIFRRLSGGKERSACATVSKRWLMLLSNISSHELKSEDVVASKEVEDIEIESDGYLSRSLEGKKATDLRLAAISVGTAGRGGLGKLVIRGNNHVSKVTDLGLKAIARGCQSLRALSLWNLSSIRDGGLCEIAKASHQLEKLDLCRCPAVSDKAVVEIARNCPKLTDITIESCAQIGNESLRAIGQFCTKLKSIVIKDCPLVGDQGIASLLSLNTCALNKVKLQALNVSDVSLAVIGHYGKAVTDLVLTDLKNVSEKGFWVMGNGHGLQKLKSFTISSCNGVTDMGLESVGKGSPNLKHFCLRKCSFLSDNGLVSFAKAARSLECLQLEECHRITQFGFFGVVLNCSASLKALSLISCLGIKDINSELPIPASSGSLRSLTIRNCHGFGNRNLALLGKLCPQLQNVDFSGLVGIDDCGFLAWLQNCQSGLVKINLSGCVNLTDEVISSIIEHHGWTLKVLNLDSCKKITDASMTSIANNCPLLSDLDVSKCSITDSGIATLACAKQPNLQIFSISGCSFVSDKSLADLIKLGETLVGLNIQHCNAISSSTVDLLVEQLWRCDILS</sequence>
<accession>A0A5D3E633</accession>
<dbReference type="SMART" id="SM00256">
    <property type="entry name" value="FBOX"/>
    <property type="match status" value="1"/>
</dbReference>
<dbReference type="AlphaFoldDB" id="A0A5D3E633"/>
<dbReference type="EMBL" id="SSTD01000141">
    <property type="protein sequence ID" value="TYK31434.1"/>
    <property type="molecule type" value="Genomic_DNA"/>
</dbReference>
<protein>
    <submittedName>
        <fullName evidence="7">EIN3-binding F-box protein 1</fullName>
    </submittedName>
</protein>
<evidence type="ECO:0000313" key="8">
    <source>
        <dbReference type="Proteomes" id="UP000321947"/>
    </source>
</evidence>
<dbReference type="FunFam" id="3.80.10.10:FF:000451">
    <property type="entry name" value="EIN3-binding F-box protein 1"/>
    <property type="match status" value="1"/>
</dbReference>
<name>A0A5D3E633_CUCMM</name>
<dbReference type="GO" id="GO:0019005">
    <property type="term" value="C:SCF ubiquitin ligase complex"/>
    <property type="evidence" value="ECO:0007669"/>
    <property type="project" value="TreeGrafter"/>
</dbReference>
<dbReference type="InterPro" id="IPR006553">
    <property type="entry name" value="Leu-rich_rpt_Cys-con_subtyp"/>
</dbReference>
<dbReference type="PANTHER" id="PTHR13318">
    <property type="entry name" value="PARTNER OF PAIRED, ISOFORM B-RELATED"/>
    <property type="match status" value="1"/>
</dbReference>
<gene>
    <name evidence="7" type="ORF">E5676_scaffold455G007450</name>
</gene>
<dbReference type="FunFam" id="3.80.10.10:FF:000595">
    <property type="entry name" value="EIN3-binding F-box protein 1"/>
    <property type="match status" value="1"/>
</dbReference>
<dbReference type="GO" id="GO:0009873">
    <property type="term" value="P:ethylene-activated signaling pathway"/>
    <property type="evidence" value="ECO:0007669"/>
    <property type="project" value="UniProtKB-KW"/>
</dbReference>
<evidence type="ECO:0000256" key="5">
    <source>
        <dbReference type="ARBA" id="ARBA00023242"/>
    </source>
</evidence>
<evidence type="ECO:0000256" key="4">
    <source>
        <dbReference type="ARBA" id="ARBA00022786"/>
    </source>
</evidence>
<reference evidence="7 8" key="1">
    <citation type="submission" date="2019-08" db="EMBL/GenBank/DDBJ databases">
        <title>Draft genome sequences of two oriental melons (Cucumis melo L. var makuwa).</title>
        <authorList>
            <person name="Kwon S.-Y."/>
        </authorList>
    </citation>
    <scope>NUCLEOTIDE SEQUENCE [LARGE SCALE GENOMIC DNA]</scope>
    <source>
        <strain evidence="8">cv. Chang Bougi</strain>
        <tissue evidence="7">Leaf</tissue>
    </source>
</reference>
<dbReference type="GO" id="GO:0005634">
    <property type="term" value="C:nucleus"/>
    <property type="evidence" value="ECO:0007669"/>
    <property type="project" value="UniProtKB-SubCell"/>
</dbReference>
<comment type="pathway">
    <text evidence="2">Protein modification; protein ubiquitination.</text>
</comment>
<dbReference type="Proteomes" id="UP000321947">
    <property type="component" value="Unassembled WGS sequence"/>
</dbReference>
<dbReference type="Pfam" id="PF12937">
    <property type="entry name" value="F-box-like"/>
    <property type="match status" value="1"/>
</dbReference>